<name>A0ABQ8RX84_PERAM</name>
<accession>A0ABQ8RX84</accession>
<sequence>MKFRAAAPCQSAGRLACFPFPPPRGARLVSRDPTFCEKSDRFPRQLFHYKGKGNTDNPNSDRGIALENNIFKIFMKVLTAELEKKTKNQTPDCQFGFRRNKSTLQAVKLFIDEIEQALRGIT</sequence>
<organism evidence="1 2">
    <name type="scientific">Periplaneta americana</name>
    <name type="common">American cockroach</name>
    <name type="synonym">Blatta americana</name>
    <dbReference type="NCBI Taxonomy" id="6978"/>
    <lineage>
        <taxon>Eukaryota</taxon>
        <taxon>Metazoa</taxon>
        <taxon>Ecdysozoa</taxon>
        <taxon>Arthropoda</taxon>
        <taxon>Hexapoda</taxon>
        <taxon>Insecta</taxon>
        <taxon>Pterygota</taxon>
        <taxon>Neoptera</taxon>
        <taxon>Polyneoptera</taxon>
        <taxon>Dictyoptera</taxon>
        <taxon>Blattodea</taxon>
        <taxon>Blattoidea</taxon>
        <taxon>Blattidae</taxon>
        <taxon>Blattinae</taxon>
        <taxon>Periplaneta</taxon>
    </lineage>
</organism>
<evidence type="ECO:0000313" key="1">
    <source>
        <dbReference type="EMBL" id="KAJ4426314.1"/>
    </source>
</evidence>
<evidence type="ECO:0000313" key="2">
    <source>
        <dbReference type="Proteomes" id="UP001148838"/>
    </source>
</evidence>
<protein>
    <recommendedName>
        <fullName evidence="3">Reverse transcriptase domain-containing protein</fullName>
    </recommendedName>
</protein>
<dbReference type="EMBL" id="JAJSOF020000040">
    <property type="protein sequence ID" value="KAJ4426314.1"/>
    <property type="molecule type" value="Genomic_DNA"/>
</dbReference>
<proteinExistence type="predicted"/>
<comment type="caution">
    <text evidence="1">The sequence shown here is derived from an EMBL/GenBank/DDBJ whole genome shotgun (WGS) entry which is preliminary data.</text>
</comment>
<evidence type="ECO:0008006" key="3">
    <source>
        <dbReference type="Google" id="ProtNLM"/>
    </source>
</evidence>
<reference evidence="1 2" key="1">
    <citation type="journal article" date="2022" name="Allergy">
        <title>Genome assembly and annotation of Periplaneta americana reveal a comprehensive cockroach allergen profile.</title>
        <authorList>
            <person name="Wang L."/>
            <person name="Xiong Q."/>
            <person name="Saelim N."/>
            <person name="Wang L."/>
            <person name="Nong W."/>
            <person name="Wan A.T."/>
            <person name="Shi M."/>
            <person name="Liu X."/>
            <person name="Cao Q."/>
            <person name="Hui J.H.L."/>
            <person name="Sookrung N."/>
            <person name="Leung T.F."/>
            <person name="Tungtrongchitr A."/>
            <person name="Tsui S.K.W."/>
        </authorList>
    </citation>
    <scope>NUCLEOTIDE SEQUENCE [LARGE SCALE GENOMIC DNA]</scope>
    <source>
        <strain evidence="1">PWHHKU_190912</strain>
    </source>
</reference>
<dbReference type="Proteomes" id="UP001148838">
    <property type="component" value="Unassembled WGS sequence"/>
</dbReference>
<keyword evidence="2" id="KW-1185">Reference proteome</keyword>
<gene>
    <name evidence="1" type="ORF">ANN_27128</name>
</gene>